<dbReference type="EMBL" id="JAQNDN010000003">
    <property type="protein sequence ID" value="MDC0668017.1"/>
    <property type="molecule type" value="Genomic_DNA"/>
</dbReference>
<feature type="transmembrane region" description="Helical" evidence="1">
    <location>
        <begin position="76"/>
        <end position="96"/>
    </location>
</feature>
<keyword evidence="1" id="KW-0472">Membrane</keyword>
<gene>
    <name evidence="2" type="ORF">POL58_09730</name>
</gene>
<keyword evidence="1" id="KW-1133">Transmembrane helix</keyword>
<evidence type="ECO:0000313" key="3">
    <source>
        <dbReference type="Proteomes" id="UP001217838"/>
    </source>
</evidence>
<dbReference type="RefSeq" id="WP_271996702.1">
    <property type="nucleotide sequence ID" value="NZ_JAQNDN010000003.1"/>
</dbReference>
<feature type="transmembrane region" description="Helical" evidence="1">
    <location>
        <begin position="45"/>
        <end position="64"/>
    </location>
</feature>
<protein>
    <submittedName>
        <fullName evidence="2">Uncharacterized protein</fullName>
    </submittedName>
</protein>
<accession>A0ABT5B4H6</accession>
<organism evidence="2 3">
    <name type="scientific">Nannocystis radixulma</name>
    <dbReference type="NCBI Taxonomy" id="2995305"/>
    <lineage>
        <taxon>Bacteria</taxon>
        <taxon>Pseudomonadati</taxon>
        <taxon>Myxococcota</taxon>
        <taxon>Polyangia</taxon>
        <taxon>Nannocystales</taxon>
        <taxon>Nannocystaceae</taxon>
        <taxon>Nannocystis</taxon>
    </lineage>
</organism>
<proteinExistence type="predicted"/>
<evidence type="ECO:0000256" key="1">
    <source>
        <dbReference type="SAM" id="Phobius"/>
    </source>
</evidence>
<keyword evidence="1" id="KW-0812">Transmembrane</keyword>
<feature type="transmembrane region" description="Helical" evidence="1">
    <location>
        <begin position="133"/>
        <end position="154"/>
    </location>
</feature>
<keyword evidence="3" id="KW-1185">Reference proteome</keyword>
<comment type="caution">
    <text evidence="2">The sequence shown here is derived from an EMBL/GenBank/DDBJ whole genome shotgun (WGS) entry which is preliminary data.</text>
</comment>
<evidence type="ECO:0000313" key="2">
    <source>
        <dbReference type="EMBL" id="MDC0668017.1"/>
    </source>
</evidence>
<name>A0ABT5B4H6_9BACT</name>
<sequence>MSFSPSQSHASGAGARVARPAYAVLVLTSVHHVYGALLYQTPWRYHAVFVSLVAAALMAAGLALARTRPTAVAGRLGWWLFVVTTVAIPLGMIGAFEGAYNHVFKNLAYFAGASPATLARLFPPPTYELPNDLWFELTGILQVAPAALATWRLVGLFGGRGSESTPVPAAGRRRRRLDG</sequence>
<reference evidence="2 3" key="1">
    <citation type="submission" date="2022-11" db="EMBL/GenBank/DDBJ databases">
        <title>Minimal conservation of predation-associated metabolite biosynthetic gene clusters underscores biosynthetic potential of Myxococcota including descriptions for ten novel species: Archangium lansinium sp. nov., Myxococcus landrumus sp. nov., Nannocystis bai.</title>
        <authorList>
            <person name="Ahearne A."/>
            <person name="Stevens C."/>
            <person name="Dowd S."/>
        </authorList>
    </citation>
    <scope>NUCLEOTIDE SEQUENCE [LARGE SCALE GENOMIC DNA]</scope>
    <source>
        <strain evidence="2 3">NCELM</strain>
    </source>
</reference>
<dbReference type="Proteomes" id="UP001217838">
    <property type="component" value="Unassembled WGS sequence"/>
</dbReference>